<evidence type="ECO:0000313" key="3">
    <source>
        <dbReference type="Proteomes" id="UP000095284"/>
    </source>
</evidence>
<dbReference type="SUPFAM" id="SSF49265">
    <property type="entry name" value="Fibronectin type III"/>
    <property type="match status" value="1"/>
</dbReference>
<dbReference type="Proteomes" id="UP000095284">
    <property type="component" value="Unplaced"/>
</dbReference>
<proteinExistence type="predicted"/>
<dbReference type="AlphaFoldDB" id="A0A1I7RX85"/>
<accession>A0A1I7RX85</accession>
<keyword evidence="1" id="KW-1133">Transmembrane helix</keyword>
<keyword evidence="1" id="KW-0472">Membrane</keyword>
<evidence type="ECO:0000256" key="2">
    <source>
        <dbReference type="SAM" id="SignalP"/>
    </source>
</evidence>
<keyword evidence="2" id="KW-0732">Signal</keyword>
<dbReference type="InterPro" id="IPR036116">
    <property type="entry name" value="FN3_sf"/>
</dbReference>
<feature type="chain" id="PRO_5009305059" evidence="2">
    <location>
        <begin position="24"/>
        <end position="450"/>
    </location>
</feature>
<reference evidence="4" key="1">
    <citation type="submission" date="2016-11" db="UniProtKB">
        <authorList>
            <consortium name="WormBaseParasite"/>
        </authorList>
    </citation>
    <scope>IDENTIFICATION</scope>
</reference>
<evidence type="ECO:0000313" key="4">
    <source>
        <dbReference type="WBParaSite" id="BXY_0534900.1"/>
    </source>
</evidence>
<name>A0A1I7RX85_BURXY</name>
<organism evidence="3 4">
    <name type="scientific">Bursaphelenchus xylophilus</name>
    <name type="common">Pinewood nematode worm</name>
    <name type="synonym">Aphelenchoides xylophilus</name>
    <dbReference type="NCBI Taxonomy" id="6326"/>
    <lineage>
        <taxon>Eukaryota</taxon>
        <taxon>Metazoa</taxon>
        <taxon>Ecdysozoa</taxon>
        <taxon>Nematoda</taxon>
        <taxon>Chromadorea</taxon>
        <taxon>Rhabditida</taxon>
        <taxon>Tylenchina</taxon>
        <taxon>Tylenchomorpha</taxon>
        <taxon>Aphelenchoidea</taxon>
        <taxon>Aphelenchoididae</taxon>
        <taxon>Bursaphelenchus</taxon>
    </lineage>
</organism>
<keyword evidence="1" id="KW-0812">Transmembrane</keyword>
<sequence>MLKLWWRTIFLLTSAAPLFQARGERVKIDQTLAEQGTKLASLLEHRINAYKTTVDPNEDPYKAWSPNDSVMAVPMTPEAVFLAWKLPPNSKRDDKFIVFYKFLGYSHYEEPFDDLEKLDVKANITSERFHALSQEVQTLHNITCINDPCEYNVHGLEHNSNYVFWVGMKNEKTGKVFNITNIPMSVRTKQDSMALRIEPYGRNSDGEPYLGHIFLEKHCGHWILNYSEAAFSYLPEQRDALLIAISVKMDRFSRPYRWHQVSLGPYADGYVFVDDIIARDNQSEFKARLYHVRTINGVQAFGKFGRNEPGVFDHSVASYMRIRPHDYRPYECFEPENRICQNIFKAHKKYSAAHFHYGIEDAVPEYHGLSRNYSACISLGKILSDAGAGRNHHYITFFVLLLILGSIVYIAYDHNVHGEQSLFTRQILQRIKKPSMVQKVQYARLISSYI</sequence>
<dbReference type="WBParaSite" id="BXY_0534900.1">
    <property type="protein sequence ID" value="BXY_0534900.1"/>
    <property type="gene ID" value="BXY_0534900"/>
</dbReference>
<protein>
    <submittedName>
        <fullName evidence="4">Fibronectin type-III domain-containing protein</fullName>
    </submittedName>
</protein>
<feature type="transmembrane region" description="Helical" evidence="1">
    <location>
        <begin position="394"/>
        <end position="412"/>
    </location>
</feature>
<feature type="signal peptide" evidence="2">
    <location>
        <begin position="1"/>
        <end position="23"/>
    </location>
</feature>
<evidence type="ECO:0000256" key="1">
    <source>
        <dbReference type="SAM" id="Phobius"/>
    </source>
</evidence>